<accession>A0A8J6QCA7</accession>
<sequence>MIKNIKYKYLIASLVAVLGVSCMDDKGNYDYSDINEVQFVGETDDFKVTRFENLVITPELNFTKDESASGNYAYRWEVFENRLSGGTELELLSTERDLDATIALKPGGYFLYLTVTDLETGIEFQRQFDLDVINSTFEGWLVLSEVNGGSRLDMVSNLETGYTVLNNVLGGSGLNLEGAPDFLYTYAYNSTMYGVYVSTEGNGTTKIDPDTFDWVEPYGIGYEFIPQKASNFKVDNLLSNSGWSSYAVANGDAYFYYSVQRISYGAPINRISNETFSVSPMVARGTPGSYMIFYDTTNKRFVRSRRGVFSVMPEAASTLFDYNNVGMDLVYMEGNEYNSSNGAATFAVLQDPTNSKYYFTYFNSSNNAQLHYGEMVGATDINLATQFAVSPEYGYLFYVVGNKVYQYDFSIGKTTLVLDNGNKEISFIKFHDFWANTKYEAFSKLLIVGSYDSAGAEGENGTLDFYSILPLNAGLDLQTSYSGFGKIKSVTYRERS</sequence>
<evidence type="ECO:0008006" key="3">
    <source>
        <dbReference type="Google" id="ProtNLM"/>
    </source>
</evidence>
<comment type="caution">
    <text evidence="1">The sequence shown here is derived from an EMBL/GenBank/DDBJ whole genome shotgun (WGS) entry which is preliminary data.</text>
</comment>
<reference evidence="1 2" key="1">
    <citation type="submission" date="2020-09" db="EMBL/GenBank/DDBJ databases">
        <title>TT11 complete genome.</title>
        <authorList>
            <person name="Wu Z."/>
        </authorList>
    </citation>
    <scope>NUCLEOTIDE SEQUENCE [LARGE SCALE GENOMIC DNA]</scope>
    <source>
        <strain evidence="1 2">TT11</strain>
    </source>
</reference>
<protein>
    <recommendedName>
        <fullName evidence="3">PKD-like family protein</fullName>
    </recommendedName>
</protein>
<proteinExistence type="predicted"/>
<dbReference type="InterPro" id="IPR032183">
    <property type="entry name" value="PKD-like"/>
</dbReference>
<dbReference type="EMBL" id="JACVXB010000008">
    <property type="protein sequence ID" value="MBD0833451.1"/>
    <property type="molecule type" value="Genomic_DNA"/>
</dbReference>
<dbReference type="Proteomes" id="UP000600588">
    <property type="component" value="Unassembled WGS sequence"/>
</dbReference>
<organism evidence="1 2">
    <name type="scientific">Aestuariibaculum sediminum</name>
    <dbReference type="NCBI Taxonomy" id="2770637"/>
    <lineage>
        <taxon>Bacteria</taxon>
        <taxon>Pseudomonadati</taxon>
        <taxon>Bacteroidota</taxon>
        <taxon>Flavobacteriia</taxon>
        <taxon>Flavobacteriales</taxon>
        <taxon>Flavobacteriaceae</taxon>
    </lineage>
</organism>
<name>A0A8J6QCA7_9FLAO</name>
<keyword evidence="2" id="KW-1185">Reference proteome</keyword>
<dbReference type="Pfam" id="PF16407">
    <property type="entry name" value="PKD_2"/>
    <property type="match status" value="1"/>
</dbReference>
<dbReference type="AlphaFoldDB" id="A0A8J6QCA7"/>
<dbReference type="RefSeq" id="WP_188231229.1">
    <property type="nucleotide sequence ID" value="NZ_JACVXB010000008.1"/>
</dbReference>
<evidence type="ECO:0000313" key="2">
    <source>
        <dbReference type="Proteomes" id="UP000600588"/>
    </source>
</evidence>
<evidence type="ECO:0000313" key="1">
    <source>
        <dbReference type="EMBL" id="MBD0833451.1"/>
    </source>
</evidence>
<gene>
    <name evidence="1" type="ORF">ICJ83_15050</name>
</gene>
<dbReference type="PROSITE" id="PS51257">
    <property type="entry name" value="PROKAR_LIPOPROTEIN"/>
    <property type="match status" value="1"/>
</dbReference>